<evidence type="ECO:0000256" key="4">
    <source>
        <dbReference type="HAMAP-Rule" id="MF_00929"/>
    </source>
</evidence>
<comment type="similarity">
    <text evidence="2">Belongs to the N-acylglucosamine 2-epimerase family.</text>
</comment>
<dbReference type="SUPFAM" id="SSF48208">
    <property type="entry name" value="Six-hairpin glycosidases"/>
    <property type="match status" value="1"/>
</dbReference>
<dbReference type="EC" id="5.1.3.11" evidence="4"/>
<keyword evidence="3 4" id="KW-0413">Isomerase</keyword>
<dbReference type="InterPro" id="IPR010819">
    <property type="entry name" value="AGE/CE"/>
</dbReference>
<dbReference type="PANTHER" id="PTHR15108">
    <property type="entry name" value="N-ACYLGLUCOSAMINE-2-EPIMERASE"/>
    <property type="match status" value="1"/>
</dbReference>
<dbReference type="RefSeq" id="WP_342757236.1">
    <property type="nucleotide sequence ID" value="NZ_CP146256.1"/>
</dbReference>
<dbReference type="Proteomes" id="UP001451571">
    <property type="component" value="Chromosome"/>
</dbReference>
<dbReference type="InterPro" id="IPR008928">
    <property type="entry name" value="6-hairpin_glycosidase_sf"/>
</dbReference>
<proteinExistence type="inferred from homology"/>
<evidence type="ECO:0000256" key="3">
    <source>
        <dbReference type="ARBA" id="ARBA00023235"/>
    </source>
</evidence>
<reference evidence="5 6" key="1">
    <citation type="submission" date="2024-02" db="EMBL/GenBank/DDBJ databases">
        <title>Bacterial strain from lacustrine sediment.</title>
        <authorList>
            <person name="Petit C."/>
            <person name="Fadhlaoui K."/>
        </authorList>
    </citation>
    <scope>NUCLEOTIDE SEQUENCE [LARGE SCALE GENOMIC DNA]</scope>
    <source>
        <strain evidence="5 6">IPX-CK</strain>
    </source>
</reference>
<organism evidence="5 6">
    <name type="scientific">Kineothrix sedimenti</name>
    <dbReference type="NCBI Taxonomy" id="3123317"/>
    <lineage>
        <taxon>Bacteria</taxon>
        <taxon>Bacillati</taxon>
        <taxon>Bacillota</taxon>
        <taxon>Clostridia</taxon>
        <taxon>Lachnospirales</taxon>
        <taxon>Lachnospiraceae</taxon>
        <taxon>Kineothrix</taxon>
    </lineage>
</organism>
<evidence type="ECO:0000313" key="6">
    <source>
        <dbReference type="Proteomes" id="UP001451571"/>
    </source>
</evidence>
<protein>
    <recommendedName>
        <fullName evidence="4">Cellobiose 2-epimerase</fullName>
        <shortName evidence="4">CE</shortName>
        <ecNumber evidence="4">5.1.3.11</ecNumber>
    </recommendedName>
</protein>
<comment type="function">
    <text evidence="4">Catalyzes the reversible epimerization of cellobiose to 4-O-beta-D-glucopyranosyl-D-mannose (Glc-Man).</text>
</comment>
<sequence length="396" mass="46637">MLASEMKEHLTTVILPFWKKLRDDENGGYYSLVDYNLKADEKAVKGSILNSRITWFFANAYLLLKEEELLDYARHGFEYMKTYCLDRKYGGVYWSTRYDGRPEDTEKHTYNQAFAIYALSSYYEASGNKEAFSMAMDLFRLIEERCTDEFGYKECFDRSFEEIDNDKLSENGVIAEKTMNTLLHVFEAYTELYRIGGSGEVKEKLLWILDTFANKVYNPQLRRQEVFFDAEMNSILDLHSYGHDIETAWLIDRGLEVLKEEAYEKKMRPILEALTEQVYKMAFDGCSLANECEKGVVDESRIWWVQAESVVGFLNAYEHNPERKKYKRAVENQWNFIKKYVTDKRKGSEWYWKVDKEGNAIEGAPIVEPWKCPYHNGRMCFEVIRRTEHAAQEVFG</sequence>
<evidence type="ECO:0000256" key="1">
    <source>
        <dbReference type="ARBA" id="ARBA00001470"/>
    </source>
</evidence>
<gene>
    <name evidence="5" type="ORF">V6984_19355</name>
</gene>
<comment type="similarity">
    <text evidence="4">Belongs to the cellobiose 2-epimerase family.</text>
</comment>
<dbReference type="EMBL" id="CP146256">
    <property type="protein sequence ID" value="XAH73632.1"/>
    <property type="molecule type" value="Genomic_DNA"/>
</dbReference>
<dbReference type="InterPro" id="IPR012341">
    <property type="entry name" value="6hp_glycosidase-like_sf"/>
</dbReference>
<evidence type="ECO:0000256" key="2">
    <source>
        <dbReference type="ARBA" id="ARBA00008558"/>
    </source>
</evidence>
<accession>A0ABZ3EWD4</accession>
<dbReference type="HAMAP" id="MF_00929">
    <property type="entry name" value="Cellobiose_2_epim"/>
    <property type="match status" value="1"/>
</dbReference>
<dbReference type="Pfam" id="PF07221">
    <property type="entry name" value="GlcNAc_2-epim"/>
    <property type="match status" value="1"/>
</dbReference>
<name>A0ABZ3EWD4_9FIRM</name>
<dbReference type="Gene3D" id="1.50.10.10">
    <property type="match status" value="1"/>
</dbReference>
<evidence type="ECO:0000313" key="5">
    <source>
        <dbReference type="EMBL" id="XAH73632.1"/>
    </source>
</evidence>
<dbReference type="InterPro" id="IPR028584">
    <property type="entry name" value="Cellobiose_2_epim"/>
</dbReference>
<comment type="catalytic activity">
    <reaction evidence="1 4">
        <text>D-cellobiose = beta-D-glucosyl-(1-&gt;4)-D-mannopyranose</text>
        <dbReference type="Rhea" id="RHEA:23384"/>
        <dbReference type="ChEBI" id="CHEBI:17057"/>
        <dbReference type="ChEBI" id="CHEBI:47931"/>
        <dbReference type="EC" id="5.1.3.11"/>
    </reaction>
</comment>
<keyword evidence="6" id="KW-1185">Reference proteome</keyword>